<keyword evidence="3" id="KW-1185">Reference proteome</keyword>
<dbReference type="AlphaFoldDB" id="A0A1J7GLR1"/>
<name>A0A1J7GLR1_LUPAN</name>
<gene>
    <name evidence="2" type="ORF">TanjilG_30937</name>
</gene>
<evidence type="ECO:0000256" key="1">
    <source>
        <dbReference type="SAM" id="Phobius"/>
    </source>
</evidence>
<accession>A0A1J7GLR1</accession>
<feature type="transmembrane region" description="Helical" evidence="1">
    <location>
        <begin position="29"/>
        <end position="48"/>
    </location>
</feature>
<dbReference type="Proteomes" id="UP000188354">
    <property type="component" value="Chromosome LG11"/>
</dbReference>
<keyword evidence="1" id="KW-0812">Transmembrane</keyword>
<reference evidence="2 3" key="1">
    <citation type="journal article" date="2017" name="Plant Biotechnol. J.">
        <title>A comprehensive draft genome sequence for lupin (Lupinus angustifolius), an emerging health food: insights into plant-microbe interactions and legume evolution.</title>
        <authorList>
            <person name="Hane J.K."/>
            <person name="Ming Y."/>
            <person name="Kamphuis L.G."/>
            <person name="Nelson M.N."/>
            <person name="Garg G."/>
            <person name="Atkins C.A."/>
            <person name="Bayer P.E."/>
            <person name="Bravo A."/>
            <person name="Bringans S."/>
            <person name="Cannon S."/>
            <person name="Edwards D."/>
            <person name="Foley R."/>
            <person name="Gao L.L."/>
            <person name="Harrison M.J."/>
            <person name="Huang W."/>
            <person name="Hurgobin B."/>
            <person name="Li S."/>
            <person name="Liu C.W."/>
            <person name="McGrath A."/>
            <person name="Morahan G."/>
            <person name="Murray J."/>
            <person name="Weller J."/>
            <person name="Jian J."/>
            <person name="Singh K.B."/>
        </authorList>
    </citation>
    <scope>NUCLEOTIDE SEQUENCE [LARGE SCALE GENOMIC DNA]</scope>
    <source>
        <strain evidence="3">cv. Tanjil</strain>
        <tissue evidence="2">Whole plant</tissue>
    </source>
</reference>
<evidence type="ECO:0000313" key="3">
    <source>
        <dbReference type="Proteomes" id="UP000188354"/>
    </source>
</evidence>
<keyword evidence="1" id="KW-0472">Membrane</keyword>
<evidence type="ECO:0000313" key="2">
    <source>
        <dbReference type="EMBL" id="OIW01463.1"/>
    </source>
</evidence>
<proteinExistence type="predicted"/>
<organism evidence="2 3">
    <name type="scientific">Lupinus angustifolius</name>
    <name type="common">Narrow-leaved blue lupine</name>
    <dbReference type="NCBI Taxonomy" id="3871"/>
    <lineage>
        <taxon>Eukaryota</taxon>
        <taxon>Viridiplantae</taxon>
        <taxon>Streptophyta</taxon>
        <taxon>Embryophyta</taxon>
        <taxon>Tracheophyta</taxon>
        <taxon>Spermatophyta</taxon>
        <taxon>Magnoliopsida</taxon>
        <taxon>eudicotyledons</taxon>
        <taxon>Gunneridae</taxon>
        <taxon>Pentapetalae</taxon>
        <taxon>rosids</taxon>
        <taxon>fabids</taxon>
        <taxon>Fabales</taxon>
        <taxon>Fabaceae</taxon>
        <taxon>Papilionoideae</taxon>
        <taxon>50 kb inversion clade</taxon>
        <taxon>genistoids sensu lato</taxon>
        <taxon>core genistoids</taxon>
        <taxon>Genisteae</taxon>
        <taxon>Lupinus</taxon>
    </lineage>
</organism>
<dbReference type="Gramene" id="OIW01463">
    <property type="protein sequence ID" value="OIW01463"/>
    <property type="gene ID" value="TanjilG_30937"/>
</dbReference>
<dbReference type="EMBL" id="CM007371">
    <property type="protein sequence ID" value="OIW01463.1"/>
    <property type="molecule type" value="Genomic_DNA"/>
</dbReference>
<protein>
    <submittedName>
        <fullName evidence="2">Uncharacterized protein</fullName>
    </submittedName>
</protein>
<sequence length="61" mass="6337">MTGVADTSRSVGMGRDSGGCWLLDLVARGLMWAVMAAGVTVLAGLVVLRGDGRWGAALLRY</sequence>
<keyword evidence="1" id="KW-1133">Transmembrane helix</keyword>